<gene>
    <name evidence="3" type="ORF">HMPREF9333_02045</name>
</gene>
<dbReference type="RefSeq" id="WP_005541940.1">
    <property type="nucleotide sequence ID" value="NZ_JH378839.1"/>
</dbReference>
<dbReference type="OrthoDB" id="2061602at2"/>
<evidence type="ECO:0000313" key="3">
    <source>
        <dbReference type="EMBL" id="EHI54792.1"/>
    </source>
</evidence>
<keyword evidence="2" id="KW-1133">Transmembrane helix</keyword>
<evidence type="ECO:0000256" key="2">
    <source>
        <dbReference type="SAM" id="Phobius"/>
    </source>
</evidence>
<dbReference type="STRING" id="679200.HMPREF9333_02045"/>
<name>G5GKF4_9FIRM</name>
<evidence type="ECO:0000313" key="4">
    <source>
        <dbReference type="Proteomes" id="UP000003011"/>
    </source>
</evidence>
<dbReference type="EMBL" id="ACZL01000040">
    <property type="protein sequence ID" value="EHI54792.1"/>
    <property type="molecule type" value="Genomic_DNA"/>
</dbReference>
<dbReference type="HOGENOM" id="CLU_969014_0_0_9"/>
<keyword evidence="2" id="KW-0472">Membrane</keyword>
<reference evidence="3 4" key="1">
    <citation type="submission" date="2011-08" db="EMBL/GenBank/DDBJ databases">
        <title>The Genome Sequence of Johnsonella ignava ATCC 51276.</title>
        <authorList>
            <consortium name="The Broad Institute Genome Sequencing Platform"/>
            <person name="Earl A."/>
            <person name="Ward D."/>
            <person name="Feldgarden M."/>
            <person name="Gevers D."/>
            <person name="Izard J."/>
            <person name="Blanton J.M."/>
            <person name="Baranova O.V."/>
            <person name="Dewhirst F.E."/>
            <person name="Young S.K."/>
            <person name="Zeng Q."/>
            <person name="Gargeya S."/>
            <person name="Fitzgerald M."/>
            <person name="Haas B."/>
            <person name="Abouelleil A."/>
            <person name="Alvarado L."/>
            <person name="Arachchi H.M."/>
            <person name="Berlin A."/>
            <person name="Brown A."/>
            <person name="Chapman S.B."/>
            <person name="Chen Z."/>
            <person name="Dunbar C."/>
            <person name="Freedman E."/>
            <person name="Gearin G."/>
            <person name="Gellesch M."/>
            <person name="Goldberg J."/>
            <person name="Griggs A."/>
            <person name="Gujja S."/>
            <person name="Heiman D."/>
            <person name="Howarth C."/>
            <person name="Larson L."/>
            <person name="Lui A."/>
            <person name="MacDonald P.J.P."/>
            <person name="Montmayeur A."/>
            <person name="Murphy C."/>
            <person name="Neiman D."/>
            <person name="Pearson M."/>
            <person name="Priest M."/>
            <person name="Roberts A."/>
            <person name="Saif S."/>
            <person name="Shea T."/>
            <person name="Shenoy N."/>
            <person name="Sisk P."/>
            <person name="Stolte C."/>
            <person name="Sykes S."/>
            <person name="Wortman J."/>
            <person name="Nusbaum C."/>
            <person name="Birren B."/>
        </authorList>
    </citation>
    <scope>NUCLEOTIDE SEQUENCE [LARGE SCALE GENOMIC DNA]</scope>
    <source>
        <strain evidence="3 4">ATCC 51276</strain>
    </source>
</reference>
<dbReference type="eggNOG" id="ENOG5032VS8">
    <property type="taxonomic scope" value="Bacteria"/>
</dbReference>
<comment type="caution">
    <text evidence="3">The sequence shown here is derived from an EMBL/GenBank/DDBJ whole genome shotgun (WGS) entry which is preliminary data.</text>
</comment>
<accession>G5GKF4</accession>
<dbReference type="Proteomes" id="UP000003011">
    <property type="component" value="Unassembled WGS sequence"/>
</dbReference>
<dbReference type="AlphaFoldDB" id="G5GKF4"/>
<protein>
    <submittedName>
        <fullName evidence="3">Uncharacterized protein</fullName>
    </submittedName>
</protein>
<keyword evidence="2" id="KW-0812">Transmembrane</keyword>
<feature type="region of interest" description="Disordered" evidence="1">
    <location>
        <begin position="233"/>
        <end position="255"/>
    </location>
</feature>
<keyword evidence="4" id="KW-1185">Reference proteome</keyword>
<feature type="transmembrane region" description="Helical" evidence="2">
    <location>
        <begin position="260"/>
        <end position="280"/>
    </location>
</feature>
<proteinExistence type="predicted"/>
<organism evidence="3 4">
    <name type="scientific">Johnsonella ignava ATCC 51276</name>
    <dbReference type="NCBI Taxonomy" id="679200"/>
    <lineage>
        <taxon>Bacteria</taxon>
        <taxon>Bacillati</taxon>
        <taxon>Bacillota</taxon>
        <taxon>Clostridia</taxon>
        <taxon>Lachnospirales</taxon>
        <taxon>Lachnospiraceae</taxon>
        <taxon>Johnsonella</taxon>
    </lineage>
</organism>
<sequence length="287" mass="32962">MKRIKSTIVFVFILAIILSSNREVYAMTPPSSDELREAYRYSVERSREIMQEPMENEVLAEIVPILDNTDAYFVFQAMNISEIESEDQLSKLIDEANSDTIDQTNAIWVATQWNADDTYEELYFMKNENGVLEHPASGVTYDKNDLITIKISNLLGEQYNSSMKDLLVFGMDRTTPFGSNVLVKRFEDGSIRIGILWDMDYYGFPVKSGFYTLEEIKGIISDYQKKYPEMRYSTPSNAENTAPEDVVYSGTSSTSKPTKYYVPIALIIFVALIVGWIIIYRKRSLKY</sequence>
<evidence type="ECO:0000256" key="1">
    <source>
        <dbReference type="SAM" id="MobiDB-lite"/>
    </source>
</evidence>